<name>X6LGM7_RETFI</name>
<dbReference type="Proteomes" id="UP000023152">
    <property type="component" value="Unassembled WGS sequence"/>
</dbReference>
<proteinExistence type="predicted"/>
<comment type="caution">
    <text evidence="1">The sequence shown here is derived from an EMBL/GenBank/DDBJ whole genome shotgun (WGS) entry which is preliminary data.</text>
</comment>
<sequence length="140" mass="16219">MSLVVGHKDHCIYLSLCKTLDYVLVRVDNRWMDTVPFNTPHPKNGELIQPYLVAYFKSNGSNIDENKEWLKEYIINAIILKDSDSNESMKHLYCSNNNPLREGNVSSIVKDWPYRPIQADAENCYLRSHNVGYRIRLGSV</sequence>
<dbReference type="EMBL" id="ASPP01040132">
    <property type="protein sequence ID" value="ETO00744.1"/>
    <property type="molecule type" value="Genomic_DNA"/>
</dbReference>
<evidence type="ECO:0000313" key="1">
    <source>
        <dbReference type="EMBL" id="ETO00744.1"/>
    </source>
</evidence>
<keyword evidence="2" id="KW-1185">Reference proteome</keyword>
<dbReference type="AlphaFoldDB" id="X6LGM7"/>
<evidence type="ECO:0000313" key="2">
    <source>
        <dbReference type="Proteomes" id="UP000023152"/>
    </source>
</evidence>
<gene>
    <name evidence="1" type="ORF">RFI_36696</name>
</gene>
<feature type="non-terminal residue" evidence="1">
    <location>
        <position position="140"/>
    </location>
</feature>
<reference evidence="1 2" key="1">
    <citation type="journal article" date="2013" name="Curr. Biol.">
        <title>The Genome of the Foraminiferan Reticulomyxa filosa.</title>
        <authorList>
            <person name="Glockner G."/>
            <person name="Hulsmann N."/>
            <person name="Schleicher M."/>
            <person name="Noegel A.A."/>
            <person name="Eichinger L."/>
            <person name="Gallinger C."/>
            <person name="Pawlowski J."/>
            <person name="Sierra R."/>
            <person name="Euteneuer U."/>
            <person name="Pillet L."/>
            <person name="Moustafa A."/>
            <person name="Platzer M."/>
            <person name="Groth M."/>
            <person name="Szafranski K."/>
            <person name="Schliwa M."/>
        </authorList>
    </citation>
    <scope>NUCLEOTIDE SEQUENCE [LARGE SCALE GENOMIC DNA]</scope>
</reference>
<accession>X6LGM7</accession>
<protein>
    <submittedName>
        <fullName evidence="1">Uncharacterized protein</fullName>
    </submittedName>
</protein>
<organism evidence="1 2">
    <name type="scientific">Reticulomyxa filosa</name>
    <dbReference type="NCBI Taxonomy" id="46433"/>
    <lineage>
        <taxon>Eukaryota</taxon>
        <taxon>Sar</taxon>
        <taxon>Rhizaria</taxon>
        <taxon>Retaria</taxon>
        <taxon>Foraminifera</taxon>
        <taxon>Monothalamids</taxon>
        <taxon>Reticulomyxidae</taxon>
        <taxon>Reticulomyxa</taxon>
    </lineage>
</organism>